<evidence type="ECO:0000313" key="7">
    <source>
        <dbReference type="Proteomes" id="UP000231701"/>
    </source>
</evidence>
<dbReference type="InterPro" id="IPR003265">
    <property type="entry name" value="HhH-GPD_domain"/>
</dbReference>
<dbReference type="AlphaFoldDB" id="A0A2K8L2A4"/>
<dbReference type="GO" id="GO:0003824">
    <property type="term" value="F:catalytic activity"/>
    <property type="evidence" value="ECO:0007669"/>
    <property type="project" value="InterPro"/>
</dbReference>
<evidence type="ECO:0000259" key="5">
    <source>
        <dbReference type="SMART" id="SM00478"/>
    </source>
</evidence>
<dbReference type="GO" id="GO:0046872">
    <property type="term" value="F:metal ion binding"/>
    <property type="evidence" value="ECO:0007669"/>
    <property type="project" value="UniProtKB-KW"/>
</dbReference>
<accession>A0A2K8L2A4</accession>
<proteinExistence type="predicted"/>
<keyword evidence="7" id="KW-1185">Reference proteome</keyword>
<evidence type="ECO:0000313" key="6">
    <source>
        <dbReference type="EMBL" id="ATX79971.1"/>
    </source>
</evidence>
<dbReference type="Gene3D" id="1.10.340.30">
    <property type="entry name" value="Hypothetical protein, domain 2"/>
    <property type="match status" value="1"/>
</dbReference>
<dbReference type="PANTHER" id="PTHR10359">
    <property type="entry name" value="A/G-SPECIFIC ADENINE GLYCOSYLASE/ENDONUCLEASE III"/>
    <property type="match status" value="1"/>
</dbReference>
<protein>
    <submittedName>
        <fullName evidence="6">DNA-3-methyladenine glycosylase III</fullName>
    </submittedName>
</protein>
<keyword evidence="1" id="KW-0004">4Fe-4S</keyword>
<sequence length="227" mass="26056">MRKPSPLQIYQLLYKVYGPQYWWPADKPFEVMVGAILTQNTSWTNVEMAINNLKAKKMLHYASIASSNHEQLAEVIRPSGFFNQKSDLLQRFSLFYMNQGKTSGLKKWPKSTLRKQLIDISGIGPETADSILLYALDKPVFVVDAYTRRIFTRLGLLPDKIDYDGIQNYFQQRLAPSLLMFQEYHALIVEHAKRHCRPKPVCDNCPLHTICATARQDSMPSENSLTA</sequence>
<keyword evidence="2" id="KW-0479">Metal-binding</keyword>
<evidence type="ECO:0000256" key="1">
    <source>
        <dbReference type="ARBA" id="ARBA00022485"/>
    </source>
</evidence>
<dbReference type="InterPro" id="IPR011257">
    <property type="entry name" value="DNA_glycosylase"/>
</dbReference>
<reference evidence="6 7" key="1">
    <citation type="submission" date="2016-12" db="EMBL/GenBank/DDBJ databases">
        <title>Isolation and genomic insights into novel planktonic Zetaproteobacteria from stratified waters of the Chesapeake Bay.</title>
        <authorList>
            <person name="McAllister S.M."/>
            <person name="Kato S."/>
            <person name="Chan C.S."/>
            <person name="Chiu B.K."/>
            <person name="Field E.K."/>
        </authorList>
    </citation>
    <scope>NUCLEOTIDE SEQUENCE [LARGE SCALE GENOMIC DNA]</scope>
    <source>
        <strain evidence="6 7">CP-5</strain>
    </source>
</reference>
<dbReference type="Pfam" id="PF00730">
    <property type="entry name" value="HhH-GPD"/>
    <property type="match status" value="1"/>
</dbReference>
<organism evidence="6 7">
    <name type="scientific">Mariprofundus aestuarium</name>
    <dbReference type="NCBI Taxonomy" id="1921086"/>
    <lineage>
        <taxon>Bacteria</taxon>
        <taxon>Pseudomonadati</taxon>
        <taxon>Pseudomonadota</taxon>
        <taxon>Candidatius Mariprofundia</taxon>
        <taxon>Mariprofundales</taxon>
        <taxon>Mariprofundaceae</taxon>
        <taxon>Mariprofundus</taxon>
    </lineage>
</organism>
<feature type="domain" description="HhH-GPD" evidence="5">
    <location>
        <begin position="37"/>
        <end position="194"/>
    </location>
</feature>
<dbReference type="PIRSF" id="PIRSF001435">
    <property type="entry name" value="Nth"/>
    <property type="match status" value="1"/>
</dbReference>
<dbReference type="KEGG" id="maes:Ga0123461_1558"/>
<dbReference type="Gene3D" id="1.10.1670.10">
    <property type="entry name" value="Helix-hairpin-Helix base-excision DNA repair enzymes (C-terminal)"/>
    <property type="match status" value="1"/>
</dbReference>
<dbReference type="PANTHER" id="PTHR10359:SF19">
    <property type="entry name" value="DNA REPAIR GLYCOSYLASE MJ1434-RELATED"/>
    <property type="match status" value="1"/>
</dbReference>
<dbReference type="EMBL" id="CP018799">
    <property type="protein sequence ID" value="ATX79971.1"/>
    <property type="molecule type" value="Genomic_DNA"/>
</dbReference>
<dbReference type="GO" id="GO:0006284">
    <property type="term" value="P:base-excision repair"/>
    <property type="evidence" value="ECO:0007669"/>
    <property type="project" value="InterPro"/>
</dbReference>
<evidence type="ECO:0000256" key="2">
    <source>
        <dbReference type="ARBA" id="ARBA00022723"/>
    </source>
</evidence>
<dbReference type="GO" id="GO:0051539">
    <property type="term" value="F:4 iron, 4 sulfur cluster binding"/>
    <property type="evidence" value="ECO:0007669"/>
    <property type="project" value="UniProtKB-KW"/>
</dbReference>
<keyword evidence="3" id="KW-0408">Iron</keyword>
<evidence type="ECO:0000256" key="3">
    <source>
        <dbReference type="ARBA" id="ARBA00023004"/>
    </source>
</evidence>
<dbReference type="RefSeq" id="WP_100277797.1">
    <property type="nucleotide sequence ID" value="NZ_CP018799.1"/>
</dbReference>
<dbReference type="Proteomes" id="UP000231701">
    <property type="component" value="Chromosome"/>
</dbReference>
<gene>
    <name evidence="6" type="ORF">Ga0123461_1558</name>
</gene>
<dbReference type="SUPFAM" id="SSF48150">
    <property type="entry name" value="DNA-glycosylase"/>
    <property type="match status" value="1"/>
</dbReference>
<evidence type="ECO:0000256" key="4">
    <source>
        <dbReference type="ARBA" id="ARBA00023014"/>
    </source>
</evidence>
<dbReference type="InterPro" id="IPR023170">
    <property type="entry name" value="HhH_base_excis_C"/>
</dbReference>
<dbReference type="CDD" id="cd00056">
    <property type="entry name" value="ENDO3c"/>
    <property type="match status" value="1"/>
</dbReference>
<name>A0A2K8L2A4_MARES</name>
<keyword evidence="4" id="KW-0411">Iron-sulfur</keyword>
<dbReference type="SMART" id="SM00478">
    <property type="entry name" value="ENDO3c"/>
    <property type="match status" value="1"/>
</dbReference>
<dbReference type="OrthoDB" id="9802365at2"/>